<dbReference type="EMBL" id="BAAAPH010000026">
    <property type="protein sequence ID" value="GAA1598763.1"/>
    <property type="molecule type" value="Genomic_DNA"/>
</dbReference>
<evidence type="ECO:0000256" key="1">
    <source>
        <dbReference type="SAM" id="MobiDB-lite"/>
    </source>
</evidence>
<gene>
    <name evidence="2" type="ORF">GCM10009804_64160</name>
</gene>
<evidence type="ECO:0000313" key="3">
    <source>
        <dbReference type="Proteomes" id="UP001501705"/>
    </source>
</evidence>
<organism evidence="2 3">
    <name type="scientific">Kribbella hippodromi</name>
    <dbReference type="NCBI Taxonomy" id="434347"/>
    <lineage>
        <taxon>Bacteria</taxon>
        <taxon>Bacillati</taxon>
        <taxon>Actinomycetota</taxon>
        <taxon>Actinomycetes</taxon>
        <taxon>Propionibacteriales</taxon>
        <taxon>Kribbellaceae</taxon>
        <taxon>Kribbella</taxon>
    </lineage>
</organism>
<feature type="compositionally biased region" description="Basic residues" evidence="1">
    <location>
        <begin position="107"/>
        <end position="118"/>
    </location>
</feature>
<sequence>MPRNTVPPVPVVTQPSRPKRFPQLLRVIRTEAIPSLTQNPQRQRIILPVKTQQPRHINHPVIHLPPLRVPRHFPSQPLKNLISPLKPPRQHINPSPPPEHSAPHPTQRPHRRLPKRVQQRPLNLTTHPPTIPETRTPVPLINFLRSTH</sequence>
<feature type="region of interest" description="Disordered" evidence="1">
    <location>
        <begin position="68"/>
        <end position="148"/>
    </location>
</feature>
<proteinExistence type="predicted"/>
<keyword evidence="3" id="KW-1185">Reference proteome</keyword>
<comment type="caution">
    <text evidence="2">The sequence shown here is derived from an EMBL/GenBank/DDBJ whole genome shotgun (WGS) entry which is preliminary data.</text>
</comment>
<protein>
    <submittedName>
        <fullName evidence="2">Uncharacterized protein</fullName>
    </submittedName>
</protein>
<dbReference type="Proteomes" id="UP001501705">
    <property type="component" value="Unassembled WGS sequence"/>
</dbReference>
<accession>A0ABN2E7D4</accession>
<name>A0ABN2E7D4_9ACTN</name>
<evidence type="ECO:0000313" key="2">
    <source>
        <dbReference type="EMBL" id="GAA1598763.1"/>
    </source>
</evidence>
<reference evidence="2 3" key="1">
    <citation type="journal article" date="2019" name="Int. J. Syst. Evol. Microbiol.">
        <title>The Global Catalogue of Microorganisms (GCM) 10K type strain sequencing project: providing services to taxonomists for standard genome sequencing and annotation.</title>
        <authorList>
            <consortium name="The Broad Institute Genomics Platform"/>
            <consortium name="The Broad Institute Genome Sequencing Center for Infectious Disease"/>
            <person name="Wu L."/>
            <person name="Ma J."/>
        </authorList>
    </citation>
    <scope>NUCLEOTIDE SEQUENCE [LARGE SCALE GENOMIC DNA]</scope>
    <source>
        <strain evidence="2 3">JCM 15572</strain>
    </source>
</reference>